<comment type="caution">
    <text evidence="3">The sequence shown here is derived from an EMBL/GenBank/DDBJ whole genome shotgun (WGS) entry which is preliminary data.</text>
</comment>
<protein>
    <submittedName>
        <fullName evidence="3">Uncharacterized protein</fullName>
    </submittedName>
</protein>
<dbReference type="EMBL" id="MU839832">
    <property type="protein sequence ID" value="KAK1756120.1"/>
    <property type="molecule type" value="Genomic_DNA"/>
</dbReference>
<gene>
    <name evidence="3" type="ORF">QBC47DRAFT_379153</name>
</gene>
<reference evidence="3" key="1">
    <citation type="submission" date="2023-06" db="EMBL/GenBank/DDBJ databases">
        <title>Genome-scale phylogeny and comparative genomics of the fungal order Sordariales.</title>
        <authorList>
            <consortium name="Lawrence Berkeley National Laboratory"/>
            <person name="Hensen N."/>
            <person name="Bonometti L."/>
            <person name="Westerberg I."/>
            <person name="Brannstrom I.O."/>
            <person name="Guillou S."/>
            <person name="Cros-Aarteil S."/>
            <person name="Calhoun S."/>
            <person name="Haridas S."/>
            <person name="Kuo A."/>
            <person name="Mondo S."/>
            <person name="Pangilinan J."/>
            <person name="Riley R."/>
            <person name="Labutti K."/>
            <person name="Andreopoulos B."/>
            <person name="Lipzen A."/>
            <person name="Chen C."/>
            <person name="Yanf M."/>
            <person name="Daum C."/>
            <person name="Ng V."/>
            <person name="Clum A."/>
            <person name="Steindorff A."/>
            <person name="Ohm R."/>
            <person name="Martin F."/>
            <person name="Silar P."/>
            <person name="Natvig D."/>
            <person name="Lalanne C."/>
            <person name="Gautier V."/>
            <person name="Ament-Velasquez S.L."/>
            <person name="Kruys A."/>
            <person name="Hutchinson M.I."/>
            <person name="Powell A.J."/>
            <person name="Barry K."/>
            <person name="Miller A.N."/>
            <person name="Grigoriev I.V."/>
            <person name="Debuchy R."/>
            <person name="Gladieux P."/>
            <person name="Thoren M.H."/>
            <person name="Johannesson H."/>
        </authorList>
    </citation>
    <scope>NUCLEOTIDE SEQUENCE</scope>
    <source>
        <strain evidence="3">PSN4</strain>
    </source>
</reference>
<accession>A0AAJ0FCF4</accession>
<sequence>MVSKRKLIPKMTAMANKTPRRDVSAYAGTVLGSTIGKLICFICLVFVFWQVFRVVAILYSSFTSMITRRPCRGLRHHTRVSDPACLWHDAFPHDHMEHGLVLSGGHNGHDGVDEDRNNDDRQRSVAGRLRLKSEAFAGALHQELVDIRRRIGSVGPDPLMRDIEAAAPNGYGMEPTREKGAGLTGVFQTGLKYVRRRSSVEGRGPAEMV</sequence>
<proteinExistence type="predicted"/>
<dbReference type="AlphaFoldDB" id="A0AAJ0FCF4"/>
<organism evidence="3 4">
    <name type="scientific">Echria macrotheca</name>
    <dbReference type="NCBI Taxonomy" id="438768"/>
    <lineage>
        <taxon>Eukaryota</taxon>
        <taxon>Fungi</taxon>
        <taxon>Dikarya</taxon>
        <taxon>Ascomycota</taxon>
        <taxon>Pezizomycotina</taxon>
        <taxon>Sordariomycetes</taxon>
        <taxon>Sordariomycetidae</taxon>
        <taxon>Sordariales</taxon>
        <taxon>Schizotheciaceae</taxon>
        <taxon>Echria</taxon>
    </lineage>
</organism>
<keyword evidence="4" id="KW-1185">Reference proteome</keyword>
<evidence type="ECO:0000256" key="2">
    <source>
        <dbReference type="SAM" id="Phobius"/>
    </source>
</evidence>
<evidence type="ECO:0000313" key="3">
    <source>
        <dbReference type="EMBL" id="KAK1756120.1"/>
    </source>
</evidence>
<feature type="region of interest" description="Disordered" evidence="1">
    <location>
        <begin position="102"/>
        <end position="122"/>
    </location>
</feature>
<evidence type="ECO:0000256" key="1">
    <source>
        <dbReference type="SAM" id="MobiDB-lite"/>
    </source>
</evidence>
<keyword evidence="2" id="KW-0812">Transmembrane</keyword>
<feature type="transmembrane region" description="Helical" evidence="2">
    <location>
        <begin position="38"/>
        <end position="62"/>
    </location>
</feature>
<evidence type="ECO:0000313" key="4">
    <source>
        <dbReference type="Proteomes" id="UP001239445"/>
    </source>
</evidence>
<feature type="compositionally biased region" description="Basic and acidic residues" evidence="1">
    <location>
        <begin position="107"/>
        <end position="122"/>
    </location>
</feature>
<dbReference type="Proteomes" id="UP001239445">
    <property type="component" value="Unassembled WGS sequence"/>
</dbReference>
<keyword evidence="2" id="KW-0472">Membrane</keyword>
<name>A0AAJ0FCF4_9PEZI</name>
<keyword evidence="2" id="KW-1133">Transmembrane helix</keyword>